<feature type="compositionally biased region" description="Polar residues" evidence="1">
    <location>
        <begin position="34"/>
        <end position="52"/>
    </location>
</feature>
<dbReference type="AlphaFoldDB" id="A0AAV6YR23"/>
<sequence length="511" mass="53011">MFPLMQKSSVEVPSTDTTILVSCSDHVLRENCDTLESSDSSQKTAPSDNDTSPPVDMVVDVPAQCSLVTEDIALPGCTGTNTEMPPSHNSDLIVENKKDLSVSKPDTEPEVNEVKDPETKTSPDVTCVLADPSTLVSPATEEHRPEGCGQNGISAGMEAGEDPKPQSFHSDCSRIQEEESSHDVSVFSIGSLSFVTSTPVPGLNNFQFQKANVSIGSVSDEAAHKVPRLQGKIPQPGYPDASAVACNDKGKASAWPAEVISLKRSIAPLPKAVPPTSGIPSARRSLALCQNPAAPKPAPRGIPGRGTIRPPMVRQGVPRPSLGNPTQAMEGTGGSNVTNKVSGIRSKNPKAASAIVKARSSGPHSPPPAPPAAVKPPSRLGAPGASGRPSTGGQNNAARPSSSTGIRTGLPRPGTSSITRPLPHSQRVSPKHQKSLQGLTTKQNRRELPTLRRDIVSKTDGTLVGRSSAKPETLASGTAKVVCAEATVQICEVQASPSSAEGIAATPAIPT</sequence>
<feature type="region of interest" description="Disordered" evidence="1">
    <location>
        <begin position="291"/>
        <end position="451"/>
    </location>
</feature>
<gene>
    <name evidence="2" type="ORF">GDO81_020229</name>
</gene>
<accession>A0AAV6YR23</accession>
<feature type="compositionally biased region" description="Polar residues" evidence="1">
    <location>
        <begin position="323"/>
        <end position="341"/>
    </location>
</feature>
<keyword evidence="3" id="KW-1185">Reference proteome</keyword>
<proteinExistence type="predicted"/>
<evidence type="ECO:0000313" key="2">
    <source>
        <dbReference type="EMBL" id="KAG8539859.1"/>
    </source>
</evidence>
<evidence type="ECO:0000256" key="1">
    <source>
        <dbReference type="SAM" id="MobiDB-lite"/>
    </source>
</evidence>
<feature type="region of interest" description="Disordered" evidence="1">
    <location>
        <begin position="100"/>
        <end position="125"/>
    </location>
</feature>
<feature type="region of interest" description="Disordered" evidence="1">
    <location>
        <begin position="34"/>
        <end position="54"/>
    </location>
</feature>
<dbReference type="Proteomes" id="UP000824782">
    <property type="component" value="Unassembled WGS sequence"/>
</dbReference>
<protein>
    <submittedName>
        <fullName evidence="2">Uncharacterized protein</fullName>
    </submittedName>
</protein>
<feature type="non-terminal residue" evidence="2">
    <location>
        <position position="511"/>
    </location>
</feature>
<comment type="caution">
    <text evidence="2">The sequence shown here is derived from an EMBL/GenBank/DDBJ whole genome shotgun (WGS) entry which is preliminary data.</text>
</comment>
<feature type="compositionally biased region" description="Basic and acidic residues" evidence="1">
    <location>
        <begin position="100"/>
        <end position="121"/>
    </location>
</feature>
<dbReference type="EMBL" id="WNYA01012679">
    <property type="protein sequence ID" value="KAG8539859.1"/>
    <property type="molecule type" value="Genomic_DNA"/>
</dbReference>
<evidence type="ECO:0000313" key="3">
    <source>
        <dbReference type="Proteomes" id="UP000824782"/>
    </source>
</evidence>
<organism evidence="2 3">
    <name type="scientific">Engystomops pustulosus</name>
    <name type="common">Tungara frog</name>
    <name type="synonym">Physalaemus pustulosus</name>
    <dbReference type="NCBI Taxonomy" id="76066"/>
    <lineage>
        <taxon>Eukaryota</taxon>
        <taxon>Metazoa</taxon>
        <taxon>Chordata</taxon>
        <taxon>Craniata</taxon>
        <taxon>Vertebrata</taxon>
        <taxon>Euteleostomi</taxon>
        <taxon>Amphibia</taxon>
        <taxon>Batrachia</taxon>
        <taxon>Anura</taxon>
        <taxon>Neobatrachia</taxon>
        <taxon>Hyloidea</taxon>
        <taxon>Leptodactylidae</taxon>
        <taxon>Leiuperinae</taxon>
        <taxon>Engystomops</taxon>
    </lineage>
</organism>
<name>A0AAV6YR23_ENGPU</name>
<feature type="compositionally biased region" description="Polar residues" evidence="1">
    <location>
        <begin position="388"/>
        <end position="406"/>
    </location>
</feature>
<feature type="compositionally biased region" description="Pro residues" evidence="1">
    <location>
        <begin position="364"/>
        <end position="374"/>
    </location>
</feature>
<reference evidence="2" key="1">
    <citation type="thesis" date="2020" institute="ProQuest LLC" country="789 East Eisenhower Parkway, Ann Arbor, MI, USA">
        <title>Comparative Genomics and Chromosome Evolution.</title>
        <authorList>
            <person name="Mudd A.B."/>
        </authorList>
    </citation>
    <scope>NUCLEOTIDE SEQUENCE</scope>
    <source>
        <strain evidence="2">237g6f4</strain>
        <tissue evidence="2">Blood</tissue>
    </source>
</reference>